<evidence type="ECO:0000313" key="1">
    <source>
        <dbReference type="EMBL" id="SVC83282.1"/>
    </source>
</evidence>
<protein>
    <submittedName>
        <fullName evidence="1">Uncharacterized protein</fullName>
    </submittedName>
</protein>
<name>A0A382QF92_9ZZZZ</name>
<gene>
    <name evidence="1" type="ORF">METZ01_LOCUS336136</name>
</gene>
<proteinExistence type="predicted"/>
<dbReference type="AntiFam" id="ANF00010">
    <property type="entry name" value="tRNA translation"/>
</dbReference>
<sequence length="30" mass="3217">MVEHLTFNQVVTGSIPVGRTNKFKGLDGNG</sequence>
<accession>A0A382QF92</accession>
<dbReference type="AlphaFoldDB" id="A0A382QF92"/>
<reference evidence="1" key="1">
    <citation type="submission" date="2018-05" db="EMBL/GenBank/DDBJ databases">
        <authorList>
            <person name="Lanie J.A."/>
            <person name="Ng W.-L."/>
            <person name="Kazmierczak K.M."/>
            <person name="Andrzejewski T.M."/>
            <person name="Davidsen T.M."/>
            <person name="Wayne K.J."/>
            <person name="Tettelin H."/>
            <person name="Glass J.I."/>
            <person name="Rusch D."/>
            <person name="Podicherti R."/>
            <person name="Tsui H.-C.T."/>
            <person name="Winkler M.E."/>
        </authorList>
    </citation>
    <scope>NUCLEOTIDE SEQUENCE</scope>
</reference>
<dbReference type="EMBL" id="UINC01113576">
    <property type="protein sequence ID" value="SVC83282.1"/>
    <property type="molecule type" value="Genomic_DNA"/>
</dbReference>
<organism evidence="1">
    <name type="scientific">marine metagenome</name>
    <dbReference type="NCBI Taxonomy" id="408172"/>
    <lineage>
        <taxon>unclassified sequences</taxon>
        <taxon>metagenomes</taxon>
        <taxon>ecological metagenomes</taxon>
    </lineage>
</organism>